<accession>A0A4S9DP86</accession>
<protein>
    <submittedName>
        <fullName evidence="2">Uncharacterized protein</fullName>
    </submittedName>
</protein>
<gene>
    <name evidence="2" type="ORF">D6D10_10422</name>
</gene>
<sequence>MSSFELSAGALQLSLIDAYIIDLQDTFTQVLGPGTTFIGPPRCCALLGGEIVIQIDQLPAGVAFSDAADNFDQIAQCSKLIISSWVQDDSLHAKVSPNPWKSTRVDRYSGSRVHDMGNNQAISSIDRPQKIKIVRYDRSESLPLESPETANPGSSNTIQTSTGRSSTRASSGISSDATGALPSLSFDGNHTAVNHDCSSMFSVEARFEEYQTMSLHLVASLRLSPTNVSTVLHLLADQGLSWEQIGELRDLSSVIPPGDVMIRHAIDALIRPVTSGAYNQLVPAHILPQVLKGLQIMDGMSAVRESMANKYVVIFHVHRRSFHESSRALGQSYFVQFEKHAEHCESHVHILETQLAGLENCHVLTFTQMPTKTIADTAIAEIKQLFGVPDARITRTTPVMFSKPLFRADGMTDRPVLDHFAGQMKTALQKNRGSKIDINLEICTNSPVPRDPNTYVVFTRQSAEESGALSNTSVPRQATSIFTSPESPLRGLQAHDKIVVMVEVCSSHKHPLRDRTIFERLPVGENLVFLTANVDRLTRRADEVDEILSKGRWISSGLHEARTTWFDVAENIDKVKAHLTLGRQRAYQSAYYSFTVQAIIRCLNTAEKMPMPEIGVIQTRITEMYKRSNLCRVLLCVRVSPNSKLSASNDTNTSLIRQQQFLEMMIPQDLRHRVEILSANQISASSSDFCSLLADRLSTIAEPTLVLSTSTDRVSRRAEDLSVLNQLSHDGSHVFTALIWDSQTPIAAVDPLKGQERSMGQSLKLPKLIPIVWSPCKPDMLSHVKRHLDNAQDWAKAVSHTSFQGEAREVPVQLATTNGRLLDRNHLTQWYEFLNQEVPVPVTVIRNAYEKGVVCSCHGCAEDCTCSCAGCERERACPCALTLVCTCPAICDCRCEFCHRFGTQLKGNKAKIPDNYTNLERKCITAGCENKAPSNTQMGLFCKECYAKSRSAERVCWTIGCTNPAPFKGPTGKACVECAKTNPDPDCGRRCVEEGCMEMAPKGKGTRCQTHRTARNRVLAKTREAKAMDKVKGLLDK</sequence>
<dbReference type="Proteomes" id="UP000308953">
    <property type="component" value="Unassembled WGS sequence"/>
</dbReference>
<feature type="region of interest" description="Disordered" evidence="1">
    <location>
        <begin position="141"/>
        <end position="175"/>
    </location>
</feature>
<name>A0A4S9DP86_AURPU</name>
<feature type="compositionally biased region" description="Polar residues" evidence="1">
    <location>
        <begin position="148"/>
        <end position="159"/>
    </location>
</feature>
<dbReference type="EMBL" id="QZAV01000625">
    <property type="protein sequence ID" value="THX22829.1"/>
    <property type="molecule type" value="Genomic_DNA"/>
</dbReference>
<evidence type="ECO:0000313" key="3">
    <source>
        <dbReference type="Proteomes" id="UP000308953"/>
    </source>
</evidence>
<evidence type="ECO:0000256" key="1">
    <source>
        <dbReference type="SAM" id="MobiDB-lite"/>
    </source>
</evidence>
<comment type="caution">
    <text evidence="2">The sequence shown here is derived from an EMBL/GenBank/DDBJ whole genome shotgun (WGS) entry which is preliminary data.</text>
</comment>
<reference evidence="2 3" key="1">
    <citation type="submission" date="2018-10" db="EMBL/GenBank/DDBJ databases">
        <title>Fifty Aureobasidium pullulans genomes reveal a recombining polyextremotolerant generalist.</title>
        <authorList>
            <person name="Gostincar C."/>
            <person name="Turk M."/>
            <person name="Zajc J."/>
            <person name="Gunde-Cimerman N."/>
        </authorList>
    </citation>
    <scope>NUCLEOTIDE SEQUENCE [LARGE SCALE GENOMIC DNA]</scope>
    <source>
        <strain evidence="2 3">EXF-9785</strain>
    </source>
</reference>
<proteinExistence type="predicted"/>
<dbReference type="AlphaFoldDB" id="A0A4S9DP86"/>
<feature type="compositionally biased region" description="Low complexity" evidence="1">
    <location>
        <begin position="160"/>
        <end position="175"/>
    </location>
</feature>
<organism evidence="2 3">
    <name type="scientific">Aureobasidium pullulans</name>
    <name type="common">Black yeast</name>
    <name type="synonym">Pullularia pullulans</name>
    <dbReference type="NCBI Taxonomy" id="5580"/>
    <lineage>
        <taxon>Eukaryota</taxon>
        <taxon>Fungi</taxon>
        <taxon>Dikarya</taxon>
        <taxon>Ascomycota</taxon>
        <taxon>Pezizomycotina</taxon>
        <taxon>Dothideomycetes</taxon>
        <taxon>Dothideomycetidae</taxon>
        <taxon>Dothideales</taxon>
        <taxon>Saccotheciaceae</taxon>
        <taxon>Aureobasidium</taxon>
    </lineage>
</organism>
<evidence type="ECO:0000313" key="2">
    <source>
        <dbReference type="EMBL" id="THX22829.1"/>
    </source>
</evidence>